<dbReference type="eggNOG" id="ENOG50322J7">
    <property type="taxonomic scope" value="Bacteria"/>
</dbReference>
<reference evidence="3" key="1">
    <citation type="journal article" date="2007" name="PLoS Genet.">
        <title>Patterns and implications of gene gain and loss in the evolution of Prochlorococcus.</title>
        <authorList>
            <person name="Kettler G.C."/>
            <person name="Martiny A.C."/>
            <person name="Huang K."/>
            <person name="Zucker J."/>
            <person name="Coleman M.L."/>
            <person name="Rodrigue S."/>
            <person name="Chen F."/>
            <person name="Lapidus A."/>
            <person name="Ferriera S."/>
            <person name="Johnson J."/>
            <person name="Steglich C."/>
            <person name="Church G.M."/>
            <person name="Richardson P."/>
            <person name="Chisholm S.W."/>
        </authorList>
    </citation>
    <scope>NUCLEOTIDE SEQUENCE [LARGE SCALE GENOMIC DNA]</scope>
    <source>
        <strain evidence="3">NATL1A</strain>
    </source>
</reference>
<proteinExistence type="predicted"/>
<organism evidence="2 3">
    <name type="scientific">Prochlorococcus marinus (strain NATL1A)</name>
    <dbReference type="NCBI Taxonomy" id="167555"/>
    <lineage>
        <taxon>Bacteria</taxon>
        <taxon>Bacillati</taxon>
        <taxon>Cyanobacteriota</taxon>
        <taxon>Cyanophyceae</taxon>
        <taxon>Synechococcales</taxon>
        <taxon>Prochlorococcaceae</taxon>
        <taxon>Prochlorococcus</taxon>
    </lineage>
</organism>
<dbReference type="KEGG" id="pme:NATL1_16361"/>
<evidence type="ECO:0000313" key="2">
    <source>
        <dbReference type="EMBL" id="ABM76193.1"/>
    </source>
</evidence>
<dbReference type="HOGENOM" id="CLU_2900623_0_0_3"/>
<dbReference type="AlphaFoldDB" id="A2C3Y3"/>
<name>A2C3Y3_PROM1</name>
<sequence>MFGYTTFLIYFSMERDSRNKSFFIWIEEIWEEIEVQFYGIIGAIFFFVLIYFIFQPLWMKPVIDLFLKIKLLVG</sequence>
<dbReference type="EMBL" id="CP000553">
    <property type="protein sequence ID" value="ABM76193.1"/>
    <property type="molecule type" value="Genomic_DNA"/>
</dbReference>
<gene>
    <name evidence="2" type="ordered locus">NATL1_16361</name>
</gene>
<evidence type="ECO:0000256" key="1">
    <source>
        <dbReference type="SAM" id="Phobius"/>
    </source>
</evidence>
<protein>
    <submittedName>
        <fullName evidence="2">Uncharacterized protein</fullName>
    </submittedName>
</protein>
<dbReference type="Proteomes" id="UP000002592">
    <property type="component" value="Chromosome"/>
</dbReference>
<feature type="transmembrane region" description="Helical" evidence="1">
    <location>
        <begin position="35"/>
        <end position="54"/>
    </location>
</feature>
<keyword evidence="1" id="KW-0812">Transmembrane</keyword>
<keyword evidence="1" id="KW-1133">Transmembrane helix</keyword>
<accession>A2C3Y3</accession>
<keyword evidence="1" id="KW-0472">Membrane</keyword>
<evidence type="ECO:0000313" key="3">
    <source>
        <dbReference type="Proteomes" id="UP000002592"/>
    </source>
</evidence>